<gene>
    <name evidence="4" type="ORF">G210_2264</name>
</gene>
<feature type="region of interest" description="Disordered" evidence="1">
    <location>
        <begin position="1010"/>
        <end position="1032"/>
    </location>
</feature>
<feature type="compositionally biased region" description="Low complexity" evidence="1">
    <location>
        <begin position="1010"/>
        <end position="1023"/>
    </location>
</feature>
<comment type="caution">
    <text evidence="4">The sequence shown here is derived from an EMBL/GenBank/DDBJ whole genome shotgun (WGS) entry which is preliminary data.</text>
</comment>
<dbReference type="eggNOG" id="ENOG502QSNK">
    <property type="taxonomic scope" value="Eukaryota"/>
</dbReference>
<dbReference type="EMBL" id="AOGT01001589">
    <property type="protein sequence ID" value="EMG47407.1"/>
    <property type="molecule type" value="Genomic_DNA"/>
</dbReference>
<organism evidence="4 5">
    <name type="scientific">Candida maltosa (strain Xu316)</name>
    <name type="common">Yeast</name>
    <dbReference type="NCBI Taxonomy" id="1245528"/>
    <lineage>
        <taxon>Eukaryota</taxon>
        <taxon>Fungi</taxon>
        <taxon>Dikarya</taxon>
        <taxon>Ascomycota</taxon>
        <taxon>Saccharomycotina</taxon>
        <taxon>Pichiomycetes</taxon>
        <taxon>Debaryomycetaceae</taxon>
        <taxon>Candida/Lodderomyces clade</taxon>
        <taxon>Candida</taxon>
    </lineage>
</organism>
<dbReference type="HOGENOM" id="CLU_004185_0_0_1"/>
<feature type="region of interest" description="Disordered" evidence="1">
    <location>
        <begin position="1078"/>
        <end position="1098"/>
    </location>
</feature>
<feature type="compositionally biased region" description="Polar residues" evidence="1">
    <location>
        <begin position="1195"/>
        <end position="1207"/>
    </location>
</feature>
<protein>
    <submittedName>
        <fullName evidence="4">Uncharacterized protein</fullName>
    </submittedName>
</protein>
<name>M3HJ57_CANMX</name>
<dbReference type="OrthoDB" id="4066896at2759"/>
<feature type="region of interest" description="Disordered" evidence="1">
    <location>
        <begin position="923"/>
        <end position="943"/>
    </location>
</feature>
<feature type="domain" description="Bud3 C-terminal PH" evidence="3">
    <location>
        <begin position="459"/>
        <end position="648"/>
    </location>
</feature>
<accession>M3HJ57</accession>
<proteinExistence type="predicted"/>
<feature type="domain" description="Bud3 N-terminal" evidence="2">
    <location>
        <begin position="15"/>
        <end position="190"/>
    </location>
</feature>
<evidence type="ECO:0000259" key="3">
    <source>
        <dbReference type="Pfam" id="PF25351"/>
    </source>
</evidence>
<feature type="compositionally biased region" description="Polar residues" evidence="1">
    <location>
        <begin position="1078"/>
        <end position="1090"/>
    </location>
</feature>
<dbReference type="AlphaFoldDB" id="M3HJ57"/>
<evidence type="ECO:0000313" key="5">
    <source>
        <dbReference type="Proteomes" id="UP000011777"/>
    </source>
</evidence>
<dbReference type="STRING" id="1245528.M3HJ57"/>
<feature type="region of interest" description="Disordered" evidence="1">
    <location>
        <begin position="1174"/>
        <end position="1214"/>
    </location>
</feature>
<sequence length="1234" mass="140819">MSNGEINKYRNNLQTSIVISQLHSIFDNSQNSTTKETSLQEWLEIFPQAAIFTEYDDTLFEQVITMVFRNTSTEKISTKSITKFGISSYDNMRLNHSSRFWPSCENLLLKYQKSNVRRSLAIANLKNANKLLNHSGELSNLPTWDEHNAGNFANHMKLMQGYPPEEIGKKLLQLGVLQEHSLDSYSMDVVYDNSLDNSEIVDDNNKLVYLLGSQLDHLFDPLLEYSPEEMSFVYSPPSPEEVTPIQETKQIRSIIDELVSVQTGFTVKLMDVLQNFIIPLRATILNSNTTSSGITRLNQVFPPTIDEITRINRILTEALLKAEKINYIEVLKAMAIILPYLYKPFIRHEANLKNFYTNLTKFALTNKKNIFDNANINRRGYSVKEIDAIVTGSLMELPRMKLILKRLHHALEMENIGMQYDESYDLATRYIRSSLEIIDAFGGELDENEKNIDLSQRIFTPTGKILTELATNWPAELQYGWLSRKVVGIFELKNVKAEYAHGMDVVIIFSDHLLFLTICDNQQYVKHDNDNDEHAKKISVCDALMHSLVNEKPLPSLESFPAMEVAAWCNIEDVLTTRYTSVDDNNNEKDYLRFLSTSSSGFKSLSSTKHYTRNYLIKDENAMSIIDLINKARVLHKSSPFHLFKGESESDLNVYYTAHDSQVYQTEVSMSPFVLFLNMKIDVPQYFKMNPHLQLLLQASFIDESKIQITGYDKASKEQINEFISQEDFSSFLTGKVCGSYNNIFSSYNYMTKSLIRANALNLKYVVNTFMDTKEEVKLLDELKFTPKIAKHSQKTLSEAITIPMSPVIPEVHSEKVDMKKQEPIRKRKSIYELFKKKEMEGQEISQPKQGPQTANNRNISHTFIPRGYGNEYTHTFKPIPTLNQYPLNFLSNPRNITPQSVVIHHPMESPDEKITTVASTPSIDVSPDFKFPRNDDDDDDDPIPLEEIEITPKRMPMVKRIITVDSNKLHLKSRSGNSKHECYKNLPLGIVEIPADVSPNWEAISASRNSSIRSNQRPNRPSGGRSKLANEISLYDDDNSIFEDETPTRVIGRMQMSRKESLRSTKPNSPMFSVATRSTMQSSVVSRKQNPPMKPNDRIFSTANTAAIFTPRPPPRCVSRQTPVPREPSVISLSPSEMANELAEFIDGEFGYSSLQQSLPNISVITLTTSEEEDEDAFYSPNEEPTHVLRKSQSESSEATITSNRFISEDPSKPVREISDIELSQFLEESVHF</sequence>
<keyword evidence="5" id="KW-1185">Reference proteome</keyword>
<evidence type="ECO:0000313" key="4">
    <source>
        <dbReference type="EMBL" id="EMG47407.1"/>
    </source>
</evidence>
<dbReference type="InterPro" id="IPR057454">
    <property type="entry name" value="Bud3_C"/>
</dbReference>
<evidence type="ECO:0000259" key="2">
    <source>
        <dbReference type="Pfam" id="PF12015"/>
    </source>
</evidence>
<feature type="region of interest" description="Disordered" evidence="1">
    <location>
        <begin position="1111"/>
        <end position="1131"/>
    </location>
</feature>
<dbReference type="Pfam" id="PF12015">
    <property type="entry name" value="Bud3_N"/>
    <property type="match status" value="1"/>
</dbReference>
<reference evidence="4 5" key="1">
    <citation type="submission" date="2013-02" db="EMBL/GenBank/DDBJ databases">
        <title>Genome sequence of Candida maltosa Xu316, a potential industrial strain for xylitol and ethanol production.</title>
        <authorList>
            <person name="Yu J."/>
            <person name="Wang Q."/>
            <person name="Geng X."/>
            <person name="Bao W."/>
            <person name="He P."/>
            <person name="Cai J."/>
        </authorList>
    </citation>
    <scope>NUCLEOTIDE SEQUENCE [LARGE SCALE GENOMIC DNA]</scope>
    <source>
        <strain evidence="5">Xu316</strain>
    </source>
</reference>
<dbReference type="Pfam" id="PF25351">
    <property type="entry name" value="PH_BUD3_C"/>
    <property type="match status" value="1"/>
</dbReference>
<dbReference type="OMA" id="LATNWPA"/>
<dbReference type="InterPro" id="IPR021895">
    <property type="entry name" value="Bud3_N"/>
</dbReference>
<dbReference type="Proteomes" id="UP000011777">
    <property type="component" value="Unassembled WGS sequence"/>
</dbReference>
<evidence type="ECO:0000256" key="1">
    <source>
        <dbReference type="SAM" id="MobiDB-lite"/>
    </source>
</evidence>